<organism evidence="1 2">
    <name type="scientific">Sphingomonas aliaeris</name>
    <dbReference type="NCBI Taxonomy" id="2759526"/>
    <lineage>
        <taxon>Bacteria</taxon>
        <taxon>Pseudomonadati</taxon>
        <taxon>Pseudomonadota</taxon>
        <taxon>Alphaproteobacteria</taxon>
        <taxon>Sphingomonadales</taxon>
        <taxon>Sphingomonadaceae</taxon>
        <taxon>Sphingomonas</taxon>
    </lineage>
</organism>
<name>A0A974NU91_9SPHN</name>
<protein>
    <submittedName>
        <fullName evidence="1">Uncharacterized protein</fullName>
    </submittedName>
</protein>
<dbReference type="RefSeq" id="WP_202093240.1">
    <property type="nucleotide sequence ID" value="NZ_CP061035.1"/>
</dbReference>
<dbReference type="EMBL" id="CP061035">
    <property type="protein sequence ID" value="QQV77088.1"/>
    <property type="molecule type" value="Genomic_DNA"/>
</dbReference>
<dbReference type="KEGG" id="sari:H5J25_17395"/>
<evidence type="ECO:0000313" key="2">
    <source>
        <dbReference type="Proteomes" id="UP000595894"/>
    </source>
</evidence>
<proteinExistence type="predicted"/>
<sequence>MRSVLKSTFLWQFAGGFLLGAIGMVTLQPTGAVADTLGISAQADR</sequence>
<dbReference type="Proteomes" id="UP000595894">
    <property type="component" value="Chromosome"/>
</dbReference>
<dbReference type="AlphaFoldDB" id="A0A974NU91"/>
<keyword evidence="2" id="KW-1185">Reference proteome</keyword>
<evidence type="ECO:0000313" key="1">
    <source>
        <dbReference type="EMBL" id="QQV77088.1"/>
    </source>
</evidence>
<accession>A0A974NU91</accession>
<gene>
    <name evidence="1" type="ORF">H5J25_17395</name>
</gene>
<reference evidence="2" key="1">
    <citation type="submission" date="2020-09" db="EMBL/GenBank/DDBJ databases">
        <title>Sphingomonas sp., a new species isolated from pork steak.</title>
        <authorList>
            <person name="Heidler von Heilborn D."/>
        </authorList>
    </citation>
    <scope>NUCLEOTIDE SEQUENCE [LARGE SCALE GENOMIC DNA]</scope>
</reference>